<sequence length="3267" mass="368342">MFERQVTGLLTQLLGNYVEPSCFRHDKVNVGVWSGYVVLQHLELQRKTYAELGVAVVRGVLGSVTIKIPWNRLVYDSVLVTIDDVYVLLRHTERMDLVPPTEEMEQRIKQQLIEELYRAKLETEATSSADSFATRLRNKILDNLEFHIRRIHIRLEDNHSGEHPFAIGMTMESLHVQSTDALWQPTYVDASTSKEPFIYKSVELNHLSIYLNPHCSLVSNNNDDALDPIACSIEEFTQAFGNSIPKRVDDNEPSQHHFLLKPVDASAHFKVKRDLADSSAPSMDIHVAIEQVSLQLEESQYCDLLYLFSALKTPHQAYKYQKYLPYRPTESVKKSPKGWWKYALRCVQGDNKEKRERWSWLYMQSRRADRIEYMENWEALQQLVPAQEELKMTNNRNEIEQALDAIERRRTVEDILLFRFMADQQLKKNSVVPRPQSTSDYGLWSIYRKYGWASYDDQAKRGEENTTSNVETQELYRILGYDPEEDKEMSNGCTVFSLQLTHGSVTFLNDPSTKQLRKHQNYGSVYHPQSFFVILFSHLNMDVMAAPTSTSVDVSLQTLEMFDEASEQLTFSHILKRRLPTSSLNVEITVKTPVFRMSYQTNAANLQNLKLVLEPLEIVYSPTALCWAYWSTFLQAPEALGQWAEIEVQALNELVNLKSRTDAKVEYAMAHRLPMMIDVRVQAPVLIIPASDHDFQCSRLVMDLGHVHFRTERLSSLNVNDENIQTKRSSVSTPMGLAASTTFSKQLTDEAESGEGATRWKEEFYDKFTLTMSNLHLMVLPPPVTYSPELLVQSQNTPYSIIDPFHINVTVRKSVLPLDATLYRLYIHADLPALAIHLSIPSYGHLTKVLNRFQSGQQELEKDHAASAPMLLHPMPKPIAIENREVDNISLQSDDTWFSVEYDNDGEDKKEPNDVNEIESPKHQEPIIQVLVPQVIPQVTPPEIPSENFAVSTENALVRRHPVLSLLDRRICVCTFTIPLIHINFVKGDEEDTDEYDYDGSGHGRLTFVLEGIKIRFANRTLSTALKLRLSSIVLEDHSENLPTHFIAFSCAVAPNIPYTASMPRAKSKQYARRRSSAQLALLDQQPLLDLVDVSMTIEENAPMSVDVVFGHFHVHFDQSRLASLVLQVLPLFQGSSADHDNHEATTDASFPPSFNLDQIDLPDNVKQDLQQAAHDNFVHKTVAPKPQEISPMQLKIQLHSISVCFSDPVEHLLSMAVLDVKLEMTRTKDGAANIDGRIGNVKILDLISPDLKHIKKKDKRYVYQEVLGKAPTESPSSSGLVSCHLSTSSTDTNALEIHVNKLRTVIPTRFVLKFLHYVCDGPLMEIFSSSSTPAPPPPNTSRHRRRDVFFSPALTYHDMAKQQHIASRNAERMPWTVRITMAKPYIVLPMVEASVDEEITPPMVHLQHGLILELGDIEFCTTKEKTITTMAYTTKEMHVRGLQDDFAIIQPFNFTLEMACTSVFNISARLSILQVQISEMHAALCLEWYFQCLFPIMRYLTPSSPPPAAPMPTLAVDVACDGLSLSLYTCRGQDDPMELDIYPRVAVDSTLVVNGQFSRVDIQISTAPSRSQVIVFVQDVKLLNTVIHPYLRVEYSSVPSRKDVSIVSKAWYIDINPNLVVDSVVVCMGIMFNLQATLARHYQAQQQSVPMESSMLAADLLSSDGMTSEYQWTERGGRSRADSFASSMLFDAMTTTTSLPDPIPIITHQEATWNVQVSIDTIELQLGQLIILCQMQASRNYEMLQCRLSRFKWLLADSTLVEPMDITFSHNIGDSTLVDVAKYHDNFPDEIVTSSLHLTPIHFRLHVKDLNGFHQAIDLASTLSNNLNSIANKHKQPAELKEPELGSNLYGDDVLVDSSSSERWSQIRVEFSSMEFELTEMAPLLSSHFEPAPFIFIQSPIVTLCQWECAMEMWYYNSRLLAREPLLEPFELSCEMMKIKEAPINLNINGNELKVNCTAALLDVIHFWNQLSQPSAFDMSSGYLRNNTGLPIRIFGTQIVPSGLAVPLSEAAAGATPVPSAIHSTVPVGLDGYVTIAIPLGECGVRSYRFHPMSSNLPPLECTVEISLKQGCKWVILQSGWILENKTNSPLNIQLLFPSNGLLLSSPHTCLLHPMEAYAVPLPLVGGRTTQMFVQPPNTIQWTLVEEGAVQCSSNFYVYVVNTPTAFGRSLSFCPPLIIHNALAVDMEFKLTSSASSIMALTHESGKIPLGNKLIWHGSSRQDVALQIRMQGFAWSAPAFLGGSTVVSMADLNNYSLLYVHLDVETDHVQHLEVTVFTPYWILNQTGLDLEFTHEEASLGAEHPAAFLAGQPKVRKASDDETKSHSTSVVLVSQPPVPEAKVLPQRKPHHQILPSIPPSKGLLDLIPKTQLAPKRVQTLLQACHTNQSQQTLKLQCRVRKKDRLTWSSIMNTGLSSSTDSVCTIPDGTIDKTFVIGYGLSHGQGFYERTQILTLMPRFLLVNSLEVWALDILVDETSGASVCLEKQSEMPWHCPPTAQTLRIRFSSSGWVWSGAFSLNATGDQTLRLRNIQTRTSYLLRVSIKLEGPQYRIVFRSSTNAPPYRIENFSLETIRIHQSRVRISEILLPHQTLEYTWDEPLKPRLLIVDLLPSQADDNSRPIRIGLFSMEELQSSFPTKVLSVQVLADGPTRVLRLTDLLTQSPVVASKPSVVKEEGLLQYVPLPKATVKVRLQSIGISVVDATPVELLYMYLENVQLGALSSTKNEQLAMQLTVETMQLDNQMRTTRYPVLLQCTDVSPSMQITIVRETTYTSIEFLRYVGIHVSPMRWRIDGSLLNALATMFFTNHDTTTDSNENALIATDTMETRLDDFTESTKGILFEDKVSLGEKKLYFEKFEISPIHVTLSFASSPTTLSSSQVHTIASVRQIIQAASKTLTKVHNAPLVWRALRWQHMFVPRETMLHQMSLHYQHEALRQAYVLLGSVDVLGNPVKVWHNLKGGLSSFVWEPLRGWHDFGAQGIGWGLLRGTTLLFRALVYAMLDFSTRIASSCTLGLTEACQHIDTYSGYPLAKNLYQGLAQSVSGVVVSPMHSYQKQGWRGFLPGLLAGLMGLVLKPCRGFAQAFVDTTTTLRDGLQYDIQAHVSRTRPPRYIHPRTHLLTAFSYLHASGEDIKYNIEHARQDDYVGHVMLIESRKCILVTKHRIMCLQVHWNASLLNPYSVVWEVLSDDLILVSYGGPILLYYKPESSEDWSSMGLVDLSIRVQKIDVPSKQAAFVYSMLQQVTPTIFNQVDYEGSPRQYPLFVNQIK</sequence>
<dbReference type="InterPro" id="IPR026854">
    <property type="entry name" value="VPS13_N"/>
</dbReference>
<gene>
    <name evidence="7" type="ORF">THRCLA_02965</name>
</gene>
<dbReference type="PANTHER" id="PTHR16166:SF93">
    <property type="entry name" value="INTERMEMBRANE LIPID TRANSFER PROTEIN VPS13"/>
    <property type="match status" value="1"/>
</dbReference>
<organism evidence="7 8">
    <name type="scientific">Thraustotheca clavata</name>
    <dbReference type="NCBI Taxonomy" id="74557"/>
    <lineage>
        <taxon>Eukaryota</taxon>
        <taxon>Sar</taxon>
        <taxon>Stramenopiles</taxon>
        <taxon>Oomycota</taxon>
        <taxon>Saprolegniomycetes</taxon>
        <taxon>Saprolegniales</taxon>
        <taxon>Achlyaceae</taxon>
        <taxon>Thraustotheca</taxon>
    </lineage>
</organism>
<dbReference type="InterPro" id="IPR009543">
    <property type="entry name" value="VPS13_VAB"/>
</dbReference>
<feature type="domain" description="Chorein N-terminal" evidence="4">
    <location>
        <begin position="1"/>
        <end position="860"/>
    </location>
</feature>
<evidence type="ECO:0000313" key="7">
    <source>
        <dbReference type="EMBL" id="OQS04828.1"/>
    </source>
</evidence>
<feature type="domain" description="Vacuolar protein sorting-associated protein 13 VPS13 adaptor binding" evidence="5">
    <location>
        <begin position="2415"/>
        <end position="2601"/>
    </location>
</feature>
<keyword evidence="3" id="KW-0445">Lipid transport</keyword>
<dbReference type="Pfam" id="PF25036">
    <property type="entry name" value="VPS13_VAB"/>
    <property type="match status" value="2"/>
</dbReference>
<dbReference type="GO" id="GO:0006869">
    <property type="term" value="P:lipid transport"/>
    <property type="evidence" value="ECO:0007669"/>
    <property type="project" value="UniProtKB-KW"/>
</dbReference>
<dbReference type="GO" id="GO:0006623">
    <property type="term" value="P:protein targeting to vacuole"/>
    <property type="evidence" value="ECO:0007669"/>
    <property type="project" value="TreeGrafter"/>
</dbReference>
<dbReference type="GO" id="GO:0045053">
    <property type="term" value="P:protein retention in Golgi apparatus"/>
    <property type="evidence" value="ECO:0007669"/>
    <property type="project" value="TreeGrafter"/>
</dbReference>
<comment type="similarity">
    <text evidence="1">Belongs to the VPS13 family.</text>
</comment>
<keyword evidence="8" id="KW-1185">Reference proteome</keyword>
<reference evidence="7 8" key="1">
    <citation type="journal article" date="2014" name="Genome Biol. Evol.">
        <title>The secreted proteins of Achlya hypogyna and Thraustotheca clavata identify the ancestral oomycete secretome and reveal gene acquisitions by horizontal gene transfer.</title>
        <authorList>
            <person name="Misner I."/>
            <person name="Blouin N."/>
            <person name="Leonard G."/>
            <person name="Richards T.A."/>
            <person name="Lane C.E."/>
        </authorList>
    </citation>
    <scope>NUCLEOTIDE SEQUENCE [LARGE SCALE GENOMIC DNA]</scope>
    <source>
        <strain evidence="7 8">ATCC 34112</strain>
    </source>
</reference>
<evidence type="ECO:0000256" key="1">
    <source>
        <dbReference type="ARBA" id="ARBA00006545"/>
    </source>
</evidence>
<keyword evidence="2" id="KW-0813">Transport</keyword>
<dbReference type="InterPro" id="IPR056748">
    <property type="entry name" value="VPS13-like_C"/>
</dbReference>
<dbReference type="Pfam" id="PF12624">
    <property type="entry name" value="VPS13_N"/>
    <property type="match status" value="1"/>
</dbReference>
<feature type="domain" description="Intermembrane lipid transfer protein VPS13-like C-terminal" evidence="6">
    <location>
        <begin position="3106"/>
        <end position="3190"/>
    </location>
</feature>
<dbReference type="PANTHER" id="PTHR16166">
    <property type="entry name" value="VACUOLAR PROTEIN SORTING-ASSOCIATED PROTEIN VPS13"/>
    <property type="match status" value="1"/>
</dbReference>
<feature type="domain" description="Vacuolar protein sorting-associated protein 13 VPS13 adaptor binding" evidence="5">
    <location>
        <begin position="2065"/>
        <end position="2299"/>
    </location>
</feature>
<evidence type="ECO:0000256" key="2">
    <source>
        <dbReference type="ARBA" id="ARBA00022448"/>
    </source>
</evidence>
<dbReference type="OrthoDB" id="428159at2759"/>
<evidence type="ECO:0000313" key="8">
    <source>
        <dbReference type="Proteomes" id="UP000243217"/>
    </source>
</evidence>
<protein>
    <submittedName>
        <fullName evidence="7">Vacuolar protein sorting-associated protein</fullName>
    </submittedName>
</protein>
<dbReference type="STRING" id="74557.A0A1W0A3L5"/>
<evidence type="ECO:0000259" key="5">
    <source>
        <dbReference type="Pfam" id="PF25036"/>
    </source>
</evidence>
<dbReference type="InterPro" id="IPR026847">
    <property type="entry name" value="VPS13"/>
</dbReference>
<name>A0A1W0A3L5_9STRA</name>
<evidence type="ECO:0000259" key="4">
    <source>
        <dbReference type="Pfam" id="PF12624"/>
    </source>
</evidence>
<dbReference type="Proteomes" id="UP000243217">
    <property type="component" value="Unassembled WGS sequence"/>
</dbReference>
<dbReference type="Pfam" id="PF25037">
    <property type="entry name" value="VPS13_C"/>
    <property type="match status" value="1"/>
</dbReference>
<proteinExistence type="inferred from homology"/>
<evidence type="ECO:0000256" key="3">
    <source>
        <dbReference type="ARBA" id="ARBA00023055"/>
    </source>
</evidence>
<evidence type="ECO:0000259" key="6">
    <source>
        <dbReference type="Pfam" id="PF25037"/>
    </source>
</evidence>
<dbReference type="EMBL" id="JNBS01000544">
    <property type="protein sequence ID" value="OQS04828.1"/>
    <property type="molecule type" value="Genomic_DNA"/>
</dbReference>
<comment type="caution">
    <text evidence="7">The sequence shown here is derived from an EMBL/GenBank/DDBJ whole genome shotgun (WGS) entry which is preliminary data.</text>
</comment>
<accession>A0A1W0A3L5</accession>